<feature type="region of interest" description="Disordered" evidence="1">
    <location>
        <begin position="1"/>
        <end position="62"/>
    </location>
</feature>
<evidence type="ECO:0000256" key="1">
    <source>
        <dbReference type="SAM" id="MobiDB-lite"/>
    </source>
</evidence>
<accession>A0A016WET5</accession>
<evidence type="ECO:0000313" key="2">
    <source>
        <dbReference type="EMBL" id="EYC38135.1"/>
    </source>
</evidence>
<evidence type="ECO:0000313" key="3">
    <source>
        <dbReference type="Proteomes" id="UP000024635"/>
    </source>
</evidence>
<protein>
    <submittedName>
        <fullName evidence="2">Uncharacterized protein</fullName>
    </submittedName>
</protein>
<proteinExistence type="predicted"/>
<name>A0A016WET5_9BILA</name>
<dbReference type="EMBL" id="JARK01000340">
    <property type="protein sequence ID" value="EYC38135.1"/>
    <property type="molecule type" value="Genomic_DNA"/>
</dbReference>
<sequence length="123" mass="13687">MSSSRSPTSSSSSSDGSRSPSLSRSRSATPDVDRASSDEDDDREIQRRVVLSASDGRIPRRDDFRNAIQEVPAPPRMPQREERVRVALSEESRARFDKWAAGLYLSKNDRAALIQELPLVGSR</sequence>
<comment type="caution">
    <text evidence="2">The sequence shown here is derived from an EMBL/GenBank/DDBJ whole genome shotgun (WGS) entry which is preliminary data.</text>
</comment>
<gene>
    <name evidence="2" type="primary">Acey_s0740.g1967</name>
    <name evidence="2" type="ORF">Y032_0740g1967</name>
</gene>
<reference evidence="3" key="1">
    <citation type="journal article" date="2015" name="Nat. Genet.">
        <title>The genome and transcriptome of the zoonotic hookworm Ancylostoma ceylanicum identify infection-specific gene families.</title>
        <authorList>
            <person name="Schwarz E.M."/>
            <person name="Hu Y."/>
            <person name="Antoshechkin I."/>
            <person name="Miller M.M."/>
            <person name="Sternberg P.W."/>
            <person name="Aroian R.V."/>
        </authorList>
    </citation>
    <scope>NUCLEOTIDE SEQUENCE</scope>
    <source>
        <strain evidence="3">HY135</strain>
    </source>
</reference>
<keyword evidence="3" id="KW-1185">Reference proteome</keyword>
<dbReference type="AlphaFoldDB" id="A0A016WET5"/>
<dbReference type="Proteomes" id="UP000024635">
    <property type="component" value="Unassembled WGS sequence"/>
</dbReference>
<feature type="compositionally biased region" description="Low complexity" evidence="1">
    <location>
        <begin position="1"/>
        <end position="27"/>
    </location>
</feature>
<organism evidence="2 3">
    <name type="scientific">Ancylostoma ceylanicum</name>
    <dbReference type="NCBI Taxonomy" id="53326"/>
    <lineage>
        <taxon>Eukaryota</taxon>
        <taxon>Metazoa</taxon>
        <taxon>Ecdysozoa</taxon>
        <taxon>Nematoda</taxon>
        <taxon>Chromadorea</taxon>
        <taxon>Rhabditida</taxon>
        <taxon>Rhabditina</taxon>
        <taxon>Rhabditomorpha</taxon>
        <taxon>Strongyloidea</taxon>
        <taxon>Ancylostomatidae</taxon>
        <taxon>Ancylostomatinae</taxon>
        <taxon>Ancylostoma</taxon>
    </lineage>
</organism>